<dbReference type="AlphaFoldDB" id="A0A0J8RZH2"/>
<sequence length="39" mass="4647">MPAQRYKARSLVARFCRLYSKEWVNFNPADDHHVLDALK</sequence>
<evidence type="ECO:0000313" key="2">
    <source>
        <dbReference type="Proteomes" id="UP000054563"/>
    </source>
</evidence>
<dbReference type="EMBL" id="DS017023">
    <property type="protein sequence ID" value="KMU90585.1"/>
    <property type="molecule type" value="Genomic_DNA"/>
</dbReference>
<name>A0A0J8RZH2_COCIT</name>
<dbReference type="Proteomes" id="UP000054563">
    <property type="component" value="Unassembled WGS sequence"/>
</dbReference>
<reference evidence="2" key="1">
    <citation type="journal article" date="2010" name="Genome Res.">
        <title>Population genomic sequencing of Coccidioides fungi reveals recent hybridization and transposon control.</title>
        <authorList>
            <person name="Neafsey D.E."/>
            <person name="Barker B.M."/>
            <person name="Sharpton T.J."/>
            <person name="Stajich J.E."/>
            <person name="Park D.J."/>
            <person name="Whiston E."/>
            <person name="Hung C.-Y."/>
            <person name="McMahan C."/>
            <person name="White J."/>
            <person name="Sykes S."/>
            <person name="Heiman D."/>
            <person name="Young S."/>
            <person name="Zeng Q."/>
            <person name="Abouelleil A."/>
            <person name="Aftuck L."/>
            <person name="Bessette D."/>
            <person name="Brown A."/>
            <person name="FitzGerald M."/>
            <person name="Lui A."/>
            <person name="Macdonald J.P."/>
            <person name="Priest M."/>
            <person name="Orbach M.J."/>
            <person name="Galgiani J.N."/>
            <person name="Kirkland T.N."/>
            <person name="Cole G.T."/>
            <person name="Birren B.W."/>
            <person name="Henn M.R."/>
            <person name="Taylor J.W."/>
            <person name="Rounsley S.D."/>
        </authorList>
    </citation>
    <scope>NUCLEOTIDE SEQUENCE [LARGE SCALE GENOMIC DNA]</scope>
    <source>
        <strain evidence="2">H538.4</strain>
    </source>
</reference>
<dbReference type="VEuPathDB" id="FungiDB:CIHG_08301"/>
<organism evidence="1 2">
    <name type="scientific">Coccidioides immitis H538.4</name>
    <dbReference type="NCBI Taxonomy" id="396776"/>
    <lineage>
        <taxon>Eukaryota</taxon>
        <taxon>Fungi</taxon>
        <taxon>Dikarya</taxon>
        <taxon>Ascomycota</taxon>
        <taxon>Pezizomycotina</taxon>
        <taxon>Eurotiomycetes</taxon>
        <taxon>Eurotiomycetidae</taxon>
        <taxon>Onygenales</taxon>
        <taxon>Onygenaceae</taxon>
        <taxon>Coccidioides</taxon>
    </lineage>
</organism>
<gene>
    <name evidence="1" type="ORF">CIHG_08301</name>
</gene>
<protein>
    <submittedName>
        <fullName evidence="1">Uncharacterized protein</fullName>
    </submittedName>
</protein>
<proteinExistence type="predicted"/>
<accession>A0A0J8RZH2</accession>
<evidence type="ECO:0000313" key="1">
    <source>
        <dbReference type="EMBL" id="KMU90585.1"/>
    </source>
</evidence>